<protein>
    <recommendedName>
        <fullName evidence="2">Macro domain-containing protein</fullName>
    </recommendedName>
</protein>
<organism evidence="1">
    <name type="scientific">Leptocylindrus danicus</name>
    <dbReference type="NCBI Taxonomy" id="163516"/>
    <lineage>
        <taxon>Eukaryota</taxon>
        <taxon>Sar</taxon>
        <taxon>Stramenopiles</taxon>
        <taxon>Ochrophyta</taxon>
        <taxon>Bacillariophyta</taxon>
        <taxon>Coscinodiscophyceae</taxon>
        <taxon>Chaetocerotophycidae</taxon>
        <taxon>Leptocylindrales</taxon>
        <taxon>Leptocylindraceae</taxon>
        <taxon>Leptocylindrus</taxon>
    </lineage>
</organism>
<dbReference type="EMBL" id="HBGY01029684">
    <property type="protein sequence ID" value="CAD9606357.1"/>
    <property type="molecule type" value="Transcribed_RNA"/>
</dbReference>
<dbReference type="PANTHER" id="PTHR35609:SF1">
    <property type="entry name" value="MACRO DOMAIN-CONTAINING PROTEIN"/>
    <property type="match status" value="1"/>
</dbReference>
<reference evidence="1" key="1">
    <citation type="submission" date="2021-01" db="EMBL/GenBank/DDBJ databases">
        <authorList>
            <person name="Corre E."/>
            <person name="Pelletier E."/>
            <person name="Niang G."/>
            <person name="Scheremetjew M."/>
            <person name="Finn R."/>
            <person name="Kale V."/>
            <person name="Holt S."/>
            <person name="Cochrane G."/>
            <person name="Meng A."/>
            <person name="Brown T."/>
            <person name="Cohen L."/>
        </authorList>
    </citation>
    <scope>NUCLEOTIDE SEQUENCE</scope>
    <source>
        <strain evidence="1">B650</strain>
    </source>
</reference>
<evidence type="ECO:0000313" key="1">
    <source>
        <dbReference type="EMBL" id="CAD9606357.1"/>
    </source>
</evidence>
<proteinExistence type="predicted"/>
<accession>A0A7S2LJC8</accession>
<gene>
    <name evidence="1" type="ORF">LDAN0321_LOCUS18426</name>
</gene>
<dbReference type="AlphaFoldDB" id="A0A7S2LJC8"/>
<name>A0A7S2LJC8_9STRA</name>
<evidence type="ECO:0008006" key="2">
    <source>
        <dbReference type="Google" id="ProtNLM"/>
    </source>
</evidence>
<sequence>MKNLSSFLFLSSSPITQECFIIANSCRLFRKGMGSMCAKRSTWFEEIFGFPEHKCTYEQVRSQFRLDQNDTVLTSLAINCGRSFYIGKFETPSVEELQSRLPSTKNPEQARARLSFFHISADVSDLHKNPNNYGAVIQAASQFNCLEMVSPHVTPRDGITDYISDRTQGPACALACPAATLYRNYFANGTGQGDEQIDCLKDAGDVMGNQDNKYWIMKNGYALPTSAAKMKELGARLRSQMDTRPSDYHSTLAKLRVGVQWNTEVGGSAGESSSSKTGRRKGPQCVTQVYCSALPIAYTNTIESIADIEPLARMVLDATYDATLGVAAILSIERKQRVNVFLTKVGGGVFGNRDEWITDAIKKSLQKYSFYRLNVFLVHYGSPPLHFLEQLEEIR</sequence>
<dbReference type="PANTHER" id="PTHR35609">
    <property type="entry name" value="MACRO DOMAIN-CONTAINING PROTEIN"/>
    <property type="match status" value="1"/>
</dbReference>